<accession>A0AAV7IEB0</accession>
<proteinExistence type="predicted"/>
<organism evidence="3 4">
    <name type="scientific">Cotesia glomerata</name>
    <name type="common">Lepidopteran parasitic wasp</name>
    <name type="synonym">Apanteles glomeratus</name>
    <dbReference type="NCBI Taxonomy" id="32391"/>
    <lineage>
        <taxon>Eukaryota</taxon>
        <taxon>Metazoa</taxon>
        <taxon>Ecdysozoa</taxon>
        <taxon>Arthropoda</taxon>
        <taxon>Hexapoda</taxon>
        <taxon>Insecta</taxon>
        <taxon>Pterygota</taxon>
        <taxon>Neoptera</taxon>
        <taxon>Endopterygota</taxon>
        <taxon>Hymenoptera</taxon>
        <taxon>Apocrita</taxon>
        <taxon>Ichneumonoidea</taxon>
        <taxon>Braconidae</taxon>
        <taxon>Microgastrinae</taxon>
        <taxon>Cotesia</taxon>
    </lineage>
</organism>
<keyword evidence="2" id="KW-0732">Signal</keyword>
<sequence>MKFIWTVFMIAALIALCQAQGFNGYGNRGRGGFEGNGYGNQGRGGYGNDRGRGGYDSGYGNQGGQGSFGPGGFDLSFG</sequence>
<dbReference type="AlphaFoldDB" id="A0AAV7IEB0"/>
<gene>
    <name evidence="3" type="ORF">KQX54_001594</name>
</gene>
<dbReference type="EMBL" id="JAHXZJ010001864">
    <property type="protein sequence ID" value="KAH0548709.1"/>
    <property type="molecule type" value="Genomic_DNA"/>
</dbReference>
<evidence type="ECO:0000313" key="4">
    <source>
        <dbReference type="Proteomes" id="UP000826195"/>
    </source>
</evidence>
<feature type="chain" id="PRO_5043742502" evidence="2">
    <location>
        <begin position="20"/>
        <end position="78"/>
    </location>
</feature>
<dbReference type="Proteomes" id="UP000826195">
    <property type="component" value="Unassembled WGS sequence"/>
</dbReference>
<feature type="signal peptide" evidence="2">
    <location>
        <begin position="1"/>
        <end position="19"/>
    </location>
</feature>
<reference evidence="3 4" key="1">
    <citation type="journal article" date="2021" name="J. Hered.">
        <title>A chromosome-level genome assembly of the parasitoid wasp, Cotesia glomerata (Hymenoptera: Braconidae).</title>
        <authorList>
            <person name="Pinto B.J."/>
            <person name="Weis J.J."/>
            <person name="Gamble T."/>
            <person name="Ode P.J."/>
            <person name="Paul R."/>
            <person name="Zaspel J.M."/>
        </authorList>
    </citation>
    <scope>NUCLEOTIDE SEQUENCE [LARGE SCALE GENOMIC DNA]</scope>
    <source>
        <strain evidence="3">CgM1</strain>
    </source>
</reference>
<feature type="compositionally biased region" description="Gly residues" evidence="1">
    <location>
        <begin position="37"/>
        <end position="72"/>
    </location>
</feature>
<keyword evidence="4" id="KW-1185">Reference proteome</keyword>
<evidence type="ECO:0000313" key="3">
    <source>
        <dbReference type="EMBL" id="KAH0548709.1"/>
    </source>
</evidence>
<name>A0AAV7IEB0_COTGL</name>
<protein>
    <submittedName>
        <fullName evidence="3">Uncharacterized protein</fullName>
    </submittedName>
</protein>
<evidence type="ECO:0000256" key="2">
    <source>
        <dbReference type="SAM" id="SignalP"/>
    </source>
</evidence>
<evidence type="ECO:0000256" key="1">
    <source>
        <dbReference type="SAM" id="MobiDB-lite"/>
    </source>
</evidence>
<feature type="region of interest" description="Disordered" evidence="1">
    <location>
        <begin position="37"/>
        <end position="78"/>
    </location>
</feature>
<comment type="caution">
    <text evidence="3">The sequence shown here is derived from an EMBL/GenBank/DDBJ whole genome shotgun (WGS) entry which is preliminary data.</text>
</comment>